<gene>
    <name evidence="2" type="ORF">BJ508DRAFT_21571</name>
</gene>
<feature type="compositionally biased region" description="Acidic residues" evidence="1">
    <location>
        <begin position="89"/>
        <end position="98"/>
    </location>
</feature>
<evidence type="ECO:0000313" key="2">
    <source>
        <dbReference type="EMBL" id="RPA75426.1"/>
    </source>
</evidence>
<feature type="region of interest" description="Disordered" evidence="1">
    <location>
        <begin position="19"/>
        <end position="59"/>
    </location>
</feature>
<feature type="compositionally biased region" description="Low complexity" evidence="1">
    <location>
        <begin position="19"/>
        <end position="47"/>
    </location>
</feature>
<organism evidence="2 3">
    <name type="scientific">Ascobolus immersus RN42</name>
    <dbReference type="NCBI Taxonomy" id="1160509"/>
    <lineage>
        <taxon>Eukaryota</taxon>
        <taxon>Fungi</taxon>
        <taxon>Dikarya</taxon>
        <taxon>Ascomycota</taxon>
        <taxon>Pezizomycotina</taxon>
        <taxon>Pezizomycetes</taxon>
        <taxon>Pezizales</taxon>
        <taxon>Ascobolaceae</taxon>
        <taxon>Ascobolus</taxon>
    </lineage>
</organism>
<dbReference type="EMBL" id="ML119764">
    <property type="protein sequence ID" value="RPA75426.1"/>
    <property type="molecule type" value="Genomic_DNA"/>
</dbReference>
<name>A0A3N4HR19_ASCIM</name>
<dbReference type="Proteomes" id="UP000275078">
    <property type="component" value="Unassembled WGS sequence"/>
</dbReference>
<proteinExistence type="predicted"/>
<reference evidence="2 3" key="1">
    <citation type="journal article" date="2018" name="Nat. Ecol. Evol.">
        <title>Pezizomycetes genomes reveal the molecular basis of ectomycorrhizal truffle lifestyle.</title>
        <authorList>
            <person name="Murat C."/>
            <person name="Payen T."/>
            <person name="Noel B."/>
            <person name="Kuo A."/>
            <person name="Morin E."/>
            <person name="Chen J."/>
            <person name="Kohler A."/>
            <person name="Krizsan K."/>
            <person name="Balestrini R."/>
            <person name="Da Silva C."/>
            <person name="Montanini B."/>
            <person name="Hainaut M."/>
            <person name="Levati E."/>
            <person name="Barry K.W."/>
            <person name="Belfiori B."/>
            <person name="Cichocki N."/>
            <person name="Clum A."/>
            <person name="Dockter R.B."/>
            <person name="Fauchery L."/>
            <person name="Guy J."/>
            <person name="Iotti M."/>
            <person name="Le Tacon F."/>
            <person name="Lindquist E.A."/>
            <person name="Lipzen A."/>
            <person name="Malagnac F."/>
            <person name="Mello A."/>
            <person name="Molinier V."/>
            <person name="Miyauchi S."/>
            <person name="Poulain J."/>
            <person name="Riccioni C."/>
            <person name="Rubini A."/>
            <person name="Sitrit Y."/>
            <person name="Splivallo R."/>
            <person name="Traeger S."/>
            <person name="Wang M."/>
            <person name="Zifcakova L."/>
            <person name="Wipf D."/>
            <person name="Zambonelli A."/>
            <person name="Paolocci F."/>
            <person name="Nowrousian M."/>
            <person name="Ottonello S."/>
            <person name="Baldrian P."/>
            <person name="Spatafora J.W."/>
            <person name="Henrissat B."/>
            <person name="Nagy L.G."/>
            <person name="Aury J.M."/>
            <person name="Wincker P."/>
            <person name="Grigoriev I.V."/>
            <person name="Bonfante P."/>
            <person name="Martin F.M."/>
        </authorList>
    </citation>
    <scope>NUCLEOTIDE SEQUENCE [LARGE SCALE GENOMIC DNA]</scope>
    <source>
        <strain evidence="2 3">RN42</strain>
    </source>
</reference>
<feature type="region of interest" description="Disordered" evidence="1">
    <location>
        <begin position="71"/>
        <end position="102"/>
    </location>
</feature>
<sequence length="157" mass="17742">MLYPSLNFLSNIRSHLKFSGSSSHNSHPPGSPDTSNHTHTSTSSEHTTPSERELTRTEKIRAWYSAKHSALHNDGYDPERDETCPYVSDTEESDDDTASDTASIRSTEKLGGRHYEDSIYEGSLYEDSREPMAYAFLRLKRREVQGVKYICYGGMLA</sequence>
<dbReference type="AlphaFoldDB" id="A0A3N4HR19"/>
<keyword evidence="3" id="KW-1185">Reference proteome</keyword>
<feature type="compositionally biased region" description="Basic and acidic residues" evidence="1">
    <location>
        <begin position="74"/>
        <end position="83"/>
    </location>
</feature>
<evidence type="ECO:0000256" key="1">
    <source>
        <dbReference type="SAM" id="MobiDB-lite"/>
    </source>
</evidence>
<evidence type="ECO:0000313" key="3">
    <source>
        <dbReference type="Proteomes" id="UP000275078"/>
    </source>
</evidence>
<accession>A0A3N4HR19</accession>
<feature type="compositionally biased region" description="Basic and acidic residues" evidence="1">
    <location>
        <begin position="48"/>
        <end position="59"/>
    </location>
</feature>
<protein>
    <submittedName>
        <fullName evidence="2">Uncharacterized protein</fullName>
    </submittedName>
</protein>